<gene>
    <name evidence="2" type="ORF">BaRGS_00025344</name>
</gene>
<evidence type="ECO:0000313" key="2">
    <source>
        <dbReference type="EMBL" id="KAK7483404.1"/>
    </source>
</evidence>
<sequence>MFLVLLVLNQSTKHTQLQCLPAMDDDQRSALYCTSLAAHKPERCWESRAMEWGDHNPLCRACVSQCGRCITECGQFIPTSGGRTAVWQKTVGAPTVHVSCLTPGHVSGR</sequence>
<comment type="caution">
    <text evidence="2">The sequence shown here is derived from an EMBL/GenBank/DDBJ whole genome shotgun (WGS) entry which is preliminary data.</text>
</comment>
<dbReference type="EMBL" id="JACVVK020000227">
    <property type="protein sequence ID" value="KAK7483404.1"/>
    <property type="molecule type" value="Genomic_DNA"/>
</dbReference>
<organism evidence="2 3">
    <name type="scientific">Batillaria attramentaria</name>
    <dbReference type="NCBI Taxonomy" id="370345"/>
    <lineage>
        <taxon>Eukaryota</taxon>
        <taxon>Metazoa</taxon>
        <taxon>Spiralia</taxon>
        <taxon>Lophotrochozoa</taxon>
        <taxon>Mollusca</taxon>
        <taxon>Gastropoda</taxon>
        <taxon>Caenogastropoda</taxon>
        <taxon>Sorbeoconcha</taxon>
        <taxon>Cerithioidea</taxon>
        <taxon>Batillariidae</taxon>
        <taxon>Batillaria</taxon>
    </lineage>
</organism>
<evidence type="ECO:0000256" key="1">
    <source>
        <dbReference type="SAM" id="SignalP"/>
    </source>
</evidence>
<keyword evidence="3" id="KW-1185">Reference proteome</keyword>
<feature type="chain" id="PRO_5044813141" evidence="1">
    <location>
        <begin position="18"/>
        <end position="109"/>
    </location>
</feature>
<dbReference type="AlphaFoldDB" id="A0ABD0K8J9"/>
<protein>
    <submittedName>
        <fullName evidence="2">Uncharacterized protein</fullName>
    </submittedName>
</protein>
<evidence type="ECO:0000313" key="3">
    <source>
        <dbReference type="Proteomes" id="UP001519460"/>
    </source>
</evidence>
<proteinExistence type="predicted"/>
<accession>A0ABD0K8J9</accession>
<name>A0ABD0K8J9_9CAEN</name>
<keyword evidence="1" id="KW-0732">Signal</keyword>
<dbReference type="Proteomes" id="UP001519460">
    <property type="component" value="Unassembled WGS sequence"/>
</dbReference>
<feature type="signal peptide" evidence="1">
    <location>
        <begin position="1"/>
        <end position="17"/>
    </location>
</feature>
<reference evidence="2 3" key="1">
    <citation type="journal article" date="2023" name="Sci. Data">
        <title>Genome assembly of the Korean intertidal mud-creeper Batillaria attramentaria.</title>
        <authorList>
            <person name="Patra A.K."/>
            <person name="Ho P.T."/>
            <person name="Jun S."/>
            <person name="Lee S.J."/>
            <person name="Kim Y."/>
            <person name="Won Y.J."/>
        </authorList>
    </citation>
    <scope>NUCLEOTIDE SEQUENCE [LARGE SCALE GENOMIC DNA]</scope>
    <source>
        <strain evidence="2">Wonlab-2016</strain>
    </source>
</reference>